<evidence type="ECO:0000313" key="1">
    <source>
        <dbReference type="EMBL" id="JAD57928.1"/>
    </source>
</evidence>
<reference evidence="1" key="2">
    <citation type="journal article" date="2015" name="Data Brief">
        <title>Shoot transcriptome of the giant reed, Arundo donax.</title>
        <authorList>
            <person name="Barrero R.A."/>
            <person name="Guerrero F.D."/>
            <person name="Moolhuijzen P."/>
            <person name="Goolsby J.A."/>
            <person name="Tidwell J."/>
            <person name="Bellgard S.E."/>
            <person name="Bellgard M.I."/>
        </authorList>
    </citation>
    <scope>NUCLEOTIDE SEQUENCE</scope>
    <source>
        <tissue evidence="1">Shoot tissue taken approximately 20 cm above the soil surface</tissue>
    </source>
</reference>
<dbReference type="AlphaFoldDB" id="A0A0A9B6Z5"/>
<organism evidence="1">
    <name type="scientific">Arundo donax</name>
    <name type="common">Giant reed</name>
    <name type="synonym">Donax arundinaceus</name>
    <dbReference type="NCBI Taxonomy" id="35708"/>
    <lineage>
        <taxon>Eukaryota</taxon>
        <taxon>Viridiplantae</taxon>
        <taxon>Streptophyta</taxon>
        <taxon>Embryophyta</taxon>
        <taxon>Tracheophyta</taxon>
        <taxon>Spermatophyta</taxon>
        <taxon>Magnoliopsida</taxon>
        <taxon>Liliopsida</taxon>
        <taxon>Poales</taxon>
        <taxon>Poaceae</taxon>
        <taxon>PACMAD clade</taxon>
        <taxon>Arundinoideae</taxon>
        <taxon>Arundineae</taxon>
        <taxon>Arundo</taxon>
    </lineage>
</organism>
<reference evidence="1" key="1">
    <citation type="submission" date="2014-09" db="EMBL/GenBank/DDBJ databases">
        <authorList>
            <person name="Magalhaes I.L.F."/>
            <person name="Oliveira U."/>
            <person name="Santos F.R."/>
            <person name="Vidigal T.H.D.A."/>
            <person name="Brescovit A.D."/>
            <person name="Santos A.J."/>
        </authorList>
    </citation>
    <scope>NUCLEOTIDE SEQUENCE</scope>
    <source>
        <tissue evidence="1">Shoot tissue taken approximately 20 cm above the soil surface</tissue>
    </source>
</reference>
<proteinExistence type="predicted"/>
<dbReference type="EMBL" id="GBRH01239967">
    <property type="protein sequence ID" value="JAD57928.1"/>
    <property type="molecule type" value="Transcribed_RNA"/>
</dbReference>
<name>A0A0A9B6Z5_ARUDO</name>
<protein>
    <submittedName>
        <fullName evidence="1">Uncharacterized protein</fullName>
    </submittedName>
</protein>
<accession>A0A0A9B6Z5</accession>
<sequence>MEFVECKKDALHTMHKEKTMVACIKTIWGEARMKAPS</sequence>